<feature type="compositionally biased region" description="Low complexity" evidence="1">
    <location>
        <begin position="1"/>
        <end position="34"/>
    </location>
</feature>
<reference evidence="3 4" key="1">
    <citation type="journal article" date="2018" name="PLoS Genet.">
        <title>Repeat elements organise 3D genome structure and mediate transcription in the filamentous fungus Epichloe festucae.</title>
        <authorList>
            <person name="Winter D.J."/>
            <person name="Ganley A.R.D."/>
            <person name="Young C.A."/>
            <person name="Liachko I."/>
            <person name="Schardl C.L."/>
            <person name="Dupont P.Y."/>
            <person name="Berry D."/>
            <person name="Ram A."/>
            <person name="Scott B."/>
            <person name="Cox M.P."/>
        </authorList>
    </citation>
    <scope>NUCLEOTIDE SEQUENCE [LARGE SCALE GENOMIC DNA]</scope>
    <source>
        <strain evidence="3 4">Fl1</strain>
    </source>
</reference>
<dbReference type="PANTHER" id="PTHR35895:SF2">
    <property type="match status" value="1"/>
</dbReference>
<gene>
    <name evidence="3" type="ORF">C2857_007139</name>
</gene>
<feature type="region of interest" description="Disordered" evidence="1">
    <location>
        <begin position="1"/>
        <end position="44"/>
    </location>
</feature>
<dbReference type="GO" id="GO:0000329">
    <property type="term" value="C:fungal-type vacuole membrane"/>
    <property type="evidence" value="ECO:0007669"/>
    <property type="project" value="InterPro"/>
</dbReference>
<dbReference type="Pfam" id="PF12505">
    <property type="entry name" value="DUF3712"/>
    <property type="match status" value="1"/>
</dbReference>
<keyword evidence="2" id="KW-1133">Transmembrane helix</keyword>
<keyword evidence="2" id="KW-0472">Membrane</keyword>
<dbReference type="InterPro" id="IPR022185">
    <property type="entry name" value="DUF3712"/>
</dbReference>
<accession>A0A7S9KQI2</accession>
<evidence type="ECO:0000256" key="1">
    <source>
        <dbReference type="SAM" id="MobiDB-lite"/>
    </source>
</evidence>
<dbReference type="Proteomes" id="UP000594364">
    <property type="component" value="Chromosome 2"/>
</dbReference>
<feature type="transmembrane region" description="Helical" evidence="2">
    <location>
        <begin position="59"/>
        <end position="79"/>
    </location>
</feature>
<dbReference type="AlphaFoldDB" id="A0A7S9KQI2"/>
<dbReference type="InterPro" id="IPR046368">
    <property type="entry name" value="Tag1"/>
</dbReference>
<name>A0A7S9KQI2_EPIFF</name>
<evidence type="ECO:0000313" key="4">
    <source>
        <dbReference type="Proteomes" id="UP000594364"/>
    </source>
</evidence>
<dbReference type="PANTHER" id="PTHR35895">
    <property type="entry name" value="CHROMOSOME 16, WHOLE GENOME SHOTGUN SEQUENCE"/>
    <property type="match status" value="1"/>
</dbReference>
<organism evidence="3 4">
    <name type="scientific">Epichloe festucae (strain Fl1)</name>
    <dbReference type="NCBI Taxonomy" id="877507"/>
    <lineage>
        <taxon>Eukaryota</taxon>
        <taxon>Fungi</taxon>
        <taxon>Dikarya</taxon>
        <taxon>Ascomycota</taxon>
        <taxon>Pezizomycotina</taxon>
        <taxon>Sordariomycetes</taxon>
        <taxon>Hypocreomycetidae</taxon>
        <taxon>Hypocreales</taxon>
        <taxon>Clavicipitaceae</taxon>
        <taxon>Epichloe</taxon>
    </lineage>
</organism>
<dbReference type="EMBL" id="CP031386">
    <property type="protein sequence ID" value="QPG98001.1"/>
    <property type="molecule type" value="Genomic_DNA"/>
</dbReference>
<proteinExistence type="predicted"/>
<evidence type="ECO:0000313" key="3">
    <source>
        <dbReference type="EMBL" id="QPG98001.1"/>
    </source>
</evidence>
<keyword evidence="2" id="KW-0812">Transmembrane</keyword>
<sequence length="438" mass="47516">MATPTAATPTATTPTATAARGDAADDAQSQASSADHINDKAAGPPLTKRQKIRRHCGRFWLWYLVATIIFLAIFLPILFKVIIPAIVQAIINGQDLPIQGGRLDCISESQVKIAINTLLSTPLPARIDNLTLNLYNKETSPYAPFANITIAGQKIKGDTKITVPSQLVIVQNEPELTTWFGKVIDSEKVDVSVKGRPTVFLGKLRSDVKLDKTLSMPGLKRFAGWGIKELKMMLPPDKNGNNIKGTINVPNTSVLTLNFGNITFDLSSGKVRLGQIIVYNLFLNVGSSNTLNFDGKLDLPHLVKNVGPVLRSQTEALNRGQVELNFTGTTVVANGQKIPYIENVLNKRQLTTSMSVITLLSDVASSLLGGGSASIVDVLGEVVGNKTFLQHVMDHYGDTQMAKNLTESSFTKRAPDPKDAIMWNMLKMGLAMKLNQGK</sequence>
<evidence type="ECO:0000256" key="2">
    <source>
        <dbReference type="SAM" id="Phobius"/>
    </source>
</evidence>
<protein>
    <submittedName>
        <fullName evidence="3">Uncharacterized protein</fullName>
    </submittedName>
</protein>
<keyword evidence="4" id="KW-1185">Reference proteome</keyword>
<dbReference type="OrthoDB" id="10039566at2759"/>